<dbReference type="STRING" id="1408189.CLAC_09555"/>
<dbReference type="PATRIC" id="fig|1408189.4.peg.1917"/>
<reference evidence="2 3" key="1">
    <citation type="submission" date="2013-10" db="EMBL/GenBank/DDBJ databases">
        <title>Complete genome sequence of Corynebacterium lactis DSM 45799(T), isolated from raw cow milk.</title>
        <authorList>
            <person name="Ruckert C."/>
            <person name="Albersmeier A."/>
            <person name="Lipski A."/>
            <person name="Kalinowski J."/>
        </authorList>
    </citation>
    <scope>NUCLEOTIDE SEQUENCE [LARGE SCALE GENOMIC DNA]</scope>
    <source>
        <strain evidence="2 3">RW2-5</strain>
    </source>
</reference>
<sequence length="153" mass="17432">MSFPYSELDTNEEILLDTNPTFGRLVWPLLELMAITGVVGLMIGFIDGSATVGAGMQPVRTFLFFAWTVLILWRVVRPSLNWLGERFVLTDRRILLRRGLLRPRVTTVDLRSVRSVDRRGSALLLRTHYFGPLLEVEDIPSARKVAKMVSRMT</sequence>
<evidence type="ECO:0000256" key="1">
    <source>
        <dbReference type="SAM" id="Phobius"/>
    </source>
</evidence>
<keyword evidence="1" id="KW-0472">Membrane</keyword>
<dbReference type="KEGG" id="clw:CLAC_09555"/>
<proteinExistence type="predicted"/>
<accession>A0A0K2H3M5</accession>
<protein>
    <submittedName>
        <fullName evidence="2">Uncharacterized protein</fullName>
    </submittedName>
</protein>
<keyword evidence="3" id="KW-1185">Reference proteome</keyword>
<dbReference type="Proteomes" id="UP000058446">
    <property type="component" value="Chromosome"/>
</dbReference>
<dbReference type="OrthoDB" id="4413216at2"/>
<gene>
    <name evidence="2" type="ORF">CLAC_09555</name>
</gene>
<dbReference type="AlphaFoldDB" id="A0A0K2H3M5"/>
<dbReference type="EMBL" id="CP006841">
    <property type="protein sequence ID" value="ALA68639.1"/>
    <property type="molecule type" value="Genomic_DNA"/>
</dbReference>
<organism evidence="2 3">
    <name type="scientific">Corynebacterium lactis RW2-5</name>
    <dbReference type="NCBI Taxonomy" id="1408189"/>
    <lineage>
        <taxon>Bacteria</taxon>
        <taxon>Bacillati</taxon>
        <taxon>Actinomycetota</taxon>
        <taxon>Actinomycetes</taxon>
        <taxon>Mycobacteriales</taxon>
        <taxon>Corynebacteriaceae</taxon>
        <taxon>Corynebacterium</taxon>
    </lineage>
</organism>
<evidence type="ECO:0000313" key="2">
    <source>
        <dbReference type="EMBL" id="ALA68639.1"/>
    </source>
</evidence>
<evidence type="ECO:0000313" key="3">
    <source>
        <dbReference type="Proteomes" id="UP000058446"/>
    </source>
</evidence>
<feature type="transmembrane region" description="Helical" evidence="1">
    <location>
        <begin position="58"/>
        <end position="76"/>
    </location>
</feature>
<keyword evidence="1" id="KW-0812">Transmembrane</keyword>
<name>A0A0K2H3M5_9CORY</name>
<feature type="transmembrane region" description="Helical" evidence="1">
    <location>
        <begin position="25"/>
        <end position="46"/>
    </location>
</feature>
<dbReference type="RefSeq" id="WP_053412687.1">
    <property type="nucleotide sequence ID" value="NZ_CP006841.1"/>
</dbReference>
<keyword evidence="1" id="KW-1133">Transmembrane helix</keyword>